<feature type="compositionally biased region" description="Basic and acidic residues" evidence="1">
    <location>
        <begin position="203"/>
        <end position="212"/>
    </location>
</feature>
<organism evidence="2 3">
    <name type="scientific">Streptomyces griseiscabiei</name>
    <dbReference type="NCBI Taxonomy" id="2993540"/>
    <lineage>
        <taxon>Bacteria</taxon>
        <taxon>Bacillati</taxon>
        <taxon>Actinomycetota</taxon>
        <taxon>Actinomycetes</taxon>
        <taxon>Kitasatosporales</taxon>
        <taxon>Streptomycetaceae</taxon>
        <taxon>Streptomyces</taxon>
    </lineage>
</organism>
<protein>
    <recommendedName>
        <fullName evidence="4">Secreted protein</fullName>
    </recommendedName>
</protein>
<evidence type="ECO:0000256" key="1">
    <source>
        <dbReference type="SAM" id="MobiDB-lite"/>
    </source>
</evidence>
<gene>
    <name evidence="2" type="ORF">PV517_33575</name>
</gene>
<evidence type="ECO:0000313" key="2">
    <source>
        <dbReference type="EMBL" id="MDX2913584.1"/>
    </source>
</evidence>
<evidence type="ECO:0008006" key="4">
    <source>
        <dbReference type="Google" id="ProtNLM"/>
    </source>
</evidence>
<comment type="caution">
    <text evidence="2">The sequence shown here is derived from an EMBL/GenBank/DDBJ whole genome shotgun (WGS) entry which is preliminary data.</text>
</comment>
<keyword evidence="3" id="KW-1185">Reference proteome</keyword>
<name>A0ABU4LEF9_9ACTN</name>
<proteinExistence type="predicted"/>
<accession>A0ABU4LEF9</accession>
<dbReference type="EMBL" id="JARAVY010000015">
    <property type="protein sequence ID" value="MDX2913584.1"/>
    <property type="molecule type" value="Genomic_DNA"/>
</dbReference>
<dbReference type="Proteomes" id="UP001271723">
    <property type="component" value="Unassembled WGS sequence"/>
</dbReference>
<reference evidence="2 3" key="1">
    <citation type="journal article" date="2023" name="Microb. Genom.">
        <title>Mesoterricola silvestris gen. nov., sp. nov., Mesoterricola sediminis sp. nov., Geothrix oryzae sp. nov., Geothrix edaphica sp. nov., Geothrix rubra sp. nov., and Geothrix limicola sp. nov., six novel members of Acidobacteriota isolated from soils.</title>
        <authorList>
            <person name="Weisberg A.J."/>
            <person name="Pearce E."/>
            <person name="Kramer C.G."/>
            <person name="Chang J.H."/>
            <person name="Clarke C.R."/>
        </authorList>
    </citation>
    <scope>NUCLEOTIDE SEQUENCE [LARGE SCALE GENOMIC DNA]</scope>
    <source>
        <strain evidence="2 3">NRRL_B-2795</strain>
    </source>
</reference>
<evidence type="ECO:0000313" key="3">
    <source>
        <dbReference type="Proteomes" id="UP001271723"/>
    </source>
</evidence>
<feature type="region of interest" description="Disordered" evidence="1">
    <location>
        <begin position="179"/>
        <end position="219"/>
    </location>
</feature>
<feature type="region of interest" description="Disordered" evidence="1">
    <location>
        <begin position="236"/>
        <end position="275"/>
    </location>
</feature>
<dbReference type="RefSeq" id="WP_267299877.1">
    <property type="nucleotide sequence ID" value="NZ_JAGJBZ010000003.1"/>
</dbReference>
<feature type="compositionally biased region" description="Pro residues" evidence="1">
    <location>
        <begin position="266"/>
        <end position="275"/>
    </location>
</feature>
<sequence length="275" mass="27663">MPVLTSAAALPGAGALQRVVREAARRRAVRVALLVGGLFALGVLCGGRASATESTSAPSPLSSTVTAAVTEATGPAAEQVARPVVEQAVRPVGEPVVEHVVRPVTEQVVRPVVEDVVRPVTEQVVVPVGELVESVTEGLGGVTSQLPPVSGLPSLPGVPELPELPALPGWTTLPVEAPPVEVTPLEPGRAAAERPGPTVADDDGGRDGERTSGPHVAVGYGPHAAALGAVAVSAPRRDTGAGVASLVRVPAQQHPDGLPTGTPSRTPSPPSTGRR</sequence>